<accession>A0A0H3PC94</accession>
<dbReference type="PANTHER" id="PTHR30509">
    <property type="entry name" value="P-HYDROXYBENZOIC ACID EFFLUX PUMP SUBUNIT-RELATED"/>
    <property type="match status" value="1"/>
</dbReference>
<dbReference type="NCBIfam" id="TIGR01667">
    <property type="entry name" value="YCCS_YHFK"/>
    <property type="match status" value="1"/>
</dbReference>
<evidence type="ECO:0000313" key="10">
    <source>
        <dbReference type="EMBL" id="CAH0451128.1"/>
    </source>
</evidence>
<organism evidence="11 12">
    <name type="scientific">Haemophilus influenzae (strain NTHi 3655)</name>
    <dbReference type="NCBI Taxonomy" id="375177"/>
    <lineage>
        <taxon>Bacteria</taxon>
        <taxon>Pseudomonadati</taxon>
        <taxon>Pseudomonadota</taxon>
        <taxon>Gammaproteobacteria</taxon>
        <taxon>Pasteurellales</taxon>
        <taxon>Pasteurellaceae</taxon>
        <taxon>Haemophilus</taxon>
    </lineage>
</organism>
<dbReference type="EMBL" id="OV040719">
    <property type="protein sequence ID" value="CAH0451128.1"/>
    <property type="molecule type" value="Genomic_DNA"/>
</dbReference>
<dbReference type="Pfam" id="PF12805">
    <property type="entry name" value="FUSC-like"/>
    <property type="match status" value="1"/>
</dbReference>
<comment type="subcellular location">
    <subcellularLocation>
        <location evidence="1">Cell membrane</location>
        <topology evidence="1">Multi-pass membrane protein</topology>
    </subcellularLocation>
</comment>
<evidence type="ECO:0000256" key="2">
    <source>
        <dbReference type="ARBA" id="ARBA00022475"/>
    </source>
</evidence>
<feature type="domain" description="Integral membrane protein YccS N-terminal" evidence="8">
    <location>
        <begin position="60"/>
        <end position="341"/>
    </location>
</feature>
<feature type="transmembrane region" description="Helical" evidence="7">
    <location>
        <begin position="9"/>
        <end position="29"/>
    </location>
</feature>
<sequence length="718" mass="82381">MNIRLNAKVISTIPVFIAVNIAAVGIWFFDISSQSMPLILGIIAGGLVDLDNRLTGRLKNVFFTLIAFSISSFIVQLHIGKPIQYIVLMTVLTFIFTMIGAVGQRYSTIAFGSLVVALYTTLTYIPEVNVWFINPVMILCGTLLYSVVAIIVYLFFPNRPVQESVAKAFCALGEYLDTKSCFFDPDEVAEIEKKHLKFAMKNANVVTAFNIVRTALFYRIRGQHRHPSTQRMLRYYFAAQDIHERANSTHFDYQQITEKLKNTDLIFRIQRLLELQAQSCKEITASLRENKPYHFNECVERALLGTLHSFELYQTQHTNVQDELIDIQTLLDNLQSINWQLRQLAQETTDTEQLAQIHTEQITGLKNISAVIFSHFTFESPLFRHSVRLSIVVFLCCAIVEFFQFNLGYWILLTTVFVCQPNYSATKVRLRQRIIGTILGVVVGSLLPYLNPTLELKLGLVVLTSTLFFFFRSNNYSFSTFFITLQVLLSFDVMGFDTAAALMPRLLDTLLGAAISWFAVSYLWPDWKYLQLDKVSHQALRSDAVYLLHIISQLQFGKSDDLKYRIARRNAHQYAAALSATLSNMNNEPVKYKAYLQKGFDLLKLNYSLLSYISALGAYRDRMKNLQQTAQFLSGFYPVAKKIIYTLEHIEEIPEAIFNQQQESIETHLKELEKQEMTVEERAVFSLPYQQLNLITQLLPQFYGYFKKEINCQNIGAL</sequence>
<evidence type="ECO:0000259" key="8">
    <source>
        <dbReference type="Pfam" id="PF12805"/>
    </source>
</evidence>
<keyword evidence="4 7" id="KW-1133">Transmembrane helix</keyword>
<evidence type="ECO:0000256" key="3">
    <source>
        <dbReference type="ARBA" id="ARBA00022692"/>
    </source>
</evidence>
<feature type="transmembrane region" description="Helical" evidence="7">
    <location>
        <begin position="506"/>
        <end position="524"/>
    </location>
</feature>
<reference evidence="11 12" key="1">
    <citation type="journal article" date="2007" name="Genome Biol.">
        <title>Characterization and modeling of the Haemophilus influenzae core and supragenomes based on the complete genomic sequences of Rd and 12 clinical nontypeable strains.</title>
        <authorList>
            <person name="Hogg J.S."/>
            <person name="Hu F.Z."/>
            <person name="Janto B."/>
            <person name="Boissy R."/>
            <person name="Hayes J."/>
            <person name="Keefe R."/>
            <person name="Post J.C."/>
            <person name="Ehrlich G.D."/>
        </authorList>
    </citation>
    <scope>NUCLEOTIDE SEQUENCE [LARGE SCALE GENOMIC DNA]</scope>
    <source>
        <strain evidence="11">3655</strain>
        <strain evidence="12">NTHi 3655</strain>
    </source>
</reference>
<dbReference type="InterPro" id="IPR049453">
    <property type="entry name" value="Memb_transporter_dom"/>
</dbReference>
<feature type="transmembrane region" description="Helical" evidence="7">
    <location>
        <begin position="109"/>
        <end position="126"/>
    </location>
</feature>
<evidence type="ECO:0000256" key="1">
    <source>
        <dbReference type="ARBA" id="ARBA00004651"/>
    </source>
</evidence>
<evidence type="ECO:0000313" key="11">
    <source>
        <dbReference type="EMBL" id="EDJ92306.1"/>
    </source>
</evidence>
<dbReference type="InterPro" id="IPR010019">
    <property type="entry name" value="Integral_membrane_YccS"/>
</dbReference>
<dbReference type="GO" id="GO:0005886">
    <property type="term" value="C:plasma membrane"/>
    <property type="evidence" value="ECO:0007669"/>
    <property type="project" value="UniProtKB-SubCell"/>
</dbReference>
<dbReference type="Proteomes" id="UP000003185">
    <property type="component" value="Unassembled WGS sequence"/>
</dbReference>
<dbReference type="Proteomes" id="UP000837958">
    <property type="component" value="Chromosome"/>
</dbReference>
<evidence type="ECO:0000256" key="6">
    <source>
        <dbReference type="ARBA" id="ARBA00043993"/>
    </source>
</evidence>
<reference evidence="13" key="2">
    <citation type="submission" date="2021-11" db="EMBL/GenBank/DDBJ databases">
        <authorList>
            <person name="Riesbeck K."/>
        </authorList>
    </citation>
    <scope>NUCLEOTIDE SEQUENCE [LARGE SCALE GENOMIC DNA]</scope>
</reference>
<dbReference type="NCBIfam" id="TIGR01666">
    <property type="entry name" value="YCCS"/>
    <property type="match status" value="1"/>
</dbReference>
<evidence type="ECO:0000256" key="5">
    <source>
        <dbReference type="ARBA" id="ARBA00023136"/>
    </source>
</evidence>
<dbReference type="InterPro" id="IPR010020">
    <property type="entry name" value="Integral_membrane_YCCS_YHJK"/>
</dbReference>
<feature type="transmembrane region" description="Helical" evidence="7">
    <location>
        <begin position="391"/>
        <end position="418"/>
    </location>
</feature>
<feature type="transmembrane region" description="Helical" evidence="7">
    <location>
        <begin position="477"/>
        <end position="494"/>
    </location>
</feature>
<evidence type="ECO:0000313" key="13">
    <source>
        <dbReference type="Proteomes" id="UP000837958"/>
    </source>
</evidence>
<dbReference type="PANTHER" id="PTHR30509:SF8">
    <property type="entry name" value="INNER MEMBRANE PROTEIN YCCS"/>
    <property type="match status" value="1"/>
</dbReference>
<feature type="transmembrane region" description="Helical" evidence="7">
    <location>
        <begin position="61"/>
        <end position="79"/>
    </location>
</feature>
<dbReference type="AlphaFoldDB" id="A0A0H3PC94"/>
<dbReference type="EMBL" id="AAZF01000009">
    <property type="protein sequence ID" value="EDJ92306.1"/>
    <property type="molecule type" value="Genomic_DNA"/>
</dbReference>
<keyword evidence="5 7" id="KW-0472">Membrane</keyword>
<feature type="transmembrane region" description="Helical" evidence="7">
    <location>
        <begin position="85"/>
        <end position="102"/>
    </location>
</feature>
<keyword evidence="3 7" id="KW-0812">Transmembrane</keyword>
<feature type="transmembrane region" description="Helical" evidence="7">
    <location>
        <begin position="430"/>
        <end position="447"/>
    </location>
</feature>
<evidence type="ECO:0000256" key="7">
    <source>
        <dbReference type="SAM" id="Phobius"/>
    </source>
</evidence>
<evidence type="ECO:0000256" key="4">
    <source>
        <dbReference type="ARBA" id="ARBA00022989"/>
    </source>
</evidence>
<protein>
    <submittedName>
        <fullName evidence="11">Predicted membrane protein</fullName>
    </submittedName>
    <submittedName>
        <fullName evidence="10">TIGR01666 family membrane protein</fullName>
    </submittedName>
</protein>
<reference evidence="10" key="3">
    <citation type="submission" date="2024-01" db="EMBL/GenBank/DDBJ databases">
        <authorList>
            <person name="Riesbeck K."/>
        </authorList>
    </citation>
    <scope>NUCLEOTIDE SEQUENCE</scope>
    <source>
        <strain evidence="10">3655</strain>
    </source>
</reference>
<gene>
    <name evidence="11" type="ORF">CGSHi3655_00866</name>
    <name evidence="10" type="ORF">KRLU3655_LOCUS1204</name>
</gene>
<feature type="domain" description="Integral membrane bound transporter" evidence="9">
    <location>
        <begin position="395"/>
        <end position="518"/>
    </location>
</feature>
<dbReference type="RefSeq" id="WP_005658195.1">
    <property type="nucleotide sequence ID" value="NZ_AAZF01000009.1"/>
</dbReference>
<feature type="transmembrane region" description="Helical" evidence="7">
    <location>
        <begin position="132"/>
        <end position="156"/>
    </location>
</feature>
<proteinExistence type="inferred from homology"/>
<name>A0A0H3PC94_HAEI3</name>
<dbReference type="InterPro" id="IPR032692">
    <property type="entry name" value="YccS_N"/>
</dbReference>
<dbReference type="Pfam" id="PF13515">
    <property type="entry name" value="FUSC_2"/>
    <property type="match status" value="1"/>
</dbReference>
<keyword evidence="2" id="KW-1003">Cell membrane</keyword>
<evidence type="ECO:0000259" key="9">
    <source>
        <dbReference type="Pfam" id="PF13515"/>
    </source>
</evidence>
<comment type="similarity">
    <text evidence="6">Belongs to the YccS/YhfK family.</text>
</comment>
<evidence type="ECO:0000313" key="12">
    <source>
        <dbReference type="Proteomes" id="UP000003185"/>
    </source>
</evidence>